<comment type="caution">
    <text evidence="3">The sequence shown here is derived from an EMBL/GenBank/DDBJ whole genome shotgun (WGS) entry which is preliminary data.</text>
</comment>
<keyword evidence="2" id="KW-1133">Transmembrane helix</keyword>
<feature type="transmembrane region" description="Helical" evidence="2">
    <location>
        <begin position="12"/>
        <end position="31"/>
    </location>
</feature>
<dbReference type="EMBL" id="JANGAB010000080">
    <property type="protein sequence ID" value="MCQ4950639.1"/>
    <property type="molecule type" value="Genomic_DNA"/>
</dbReference>
<protein>
    <submittedName>
        <fullName evidence="3">Uncharacterized protein</fullName>
    </submittedName>
</protein>
<dbReference type="Proteomes" id="UP001205063">
    <property type="component" value="Unassembled WGS sequence"/>
</dbReference>
<proteinExistence type="predicted"/>
<evidence type="ECO:0000256" key="2">
    <source>
        <dbReference type="SAM" id="Phobius"/>
    </source>
</evidence>
<evidence type="ECO:0000313" key="4">
    <source>
        <dbReference type="Proteomes" id="UP001205063"/>
    </source>
</evidence>
<evidence type="ECO:0000313" key="3">
    <source>
        <dbReference type="EMBL" id="MCQ4950639.1"/>
    </source>
</evidence>
<accession>A0AAW5KI79</accession>
<reference evidence="3" key="1">
    <citation type="submission" date="2022-06" db="EMBL/GenBank/DDBJ databases">
        <title>Isolation of gut microbiota from human fecal samples.</title>
        <authorList>
            <person name="Pamer E.G."/>
            <person name="Barat B."/>
            <person name="Waligurski E."/>
            <person name="Medina S."/>
            <person name="Paddock L."/>
            <person name="Mostad J."/>
        </authorList>
    </citation>
    <scope>NUCLEOTIDE SEQUENCE</scope>
    <source>
        <strain evidence="3">DFI.7.96</strain>
    </source>
</reference>
<name>A0AAW5KI79_9FIRM</name>
<organism evidence="3 4">
    <name type="scientific">Bittarella massiliensis</name>
    <name type="common">ex Durand et al. 2017</name>
    <dbReference type="NCBI Taxonomy" id="1720313"/>
    <lineage>
        <taxon>Bacteria</taxon>
        <taxon>Bacillati</taxon>
        <taxon>Bacillota</taxon>
        <taxon>Clostridia</taxon>
        <taxon>Eubacteriales</taxon>
        <taxon>Oscillospiraceae</taxon>
        <taxon>Bittarella (ex Durand et al. 2017)</taxon>
    </lineage>
</organism>
<evidence type="ECO:0000256" key="1">
    <source>
        <dbReference type="SAM" id="MobiDB-lite"/>
    </source>
</evidence>
<sequence>MNTPADIIDDAYRYLSVIFAGIFASHFFNLLSSVIRALGDSAPRCSSSSSPRSATWCWTSSSSSTSAWGWPGPPGPPSSPRSSPGCSA</sequence>
<keyword evidence="2" id="KW-0472">Membrane</keyword>
<keyword evidence="2" id="KW-0812">Transmembrane</keyword>
<dbReference type="RefSeq" id="WP_256136810.1">
    <property type="nucleotide sequence ID" value="NZ_JANGAB010000080.1"/>
</dbReference>
<feature type="region of interest" description="Disordered" evidence="1">
    <location>
        <begin position="41"/>
        <end position="88"/>
    </location>
</feature>
<dbReference type="AlphaFoldDB" id="A0AAW5KI79"/>
<gene>
    <name evidence="3" type="ORF">NE646_13400</name>
</gene>
<feature type="compositionally biased region" description="Low complexity" evidence="1">
    <location>
        <begin position="41"/>
        <end position="70"/>
    </location>
</feature>